<evidence type="ECO:0000256" key="3">
    <source>
        <dbReference type="ARBA" id="ARBA00022679"/>
    </source>
</evidence>
<evidence type="ECO:0000256" key="4">
    <source>
        <dbReference type="ARBA" id="ARBA00022683"/>
    </source>
</evidence>
<feature type="modified residue" description="Phosphohistidine; by HPr" evidence="7">
    <location>
        <position position="76"/>
    </location>
</feature>
<dbReference type="InterPro" id="IPR003188">
    <property type="entry name" value="PTS_IIA_lac/cel"/>
</dbReference>
<organism evidence="8 9">
    <name type="scientific">[Collinsella] massiliensis</name>
    <dbReference type="NCBI Taxonomy" id="1232426"/>
    <lineage>
        <taxon>Bacteria</taxon>
        <taxon>Bacillati</taxon>
        <taxon>Actinomycetota</taxon>
        <taxon>Coriobacteriia</taxon>
        <taxon>Coriobacteriales</taxon>
        <taxon>Coriobacteriaceae</taxon>
        <taxon>Enorma</taxon>
    </lineage>
</organism>
<dbReference type="GO" id="GO:0046872">
    <property type="term" value="F:metal ion binding"/>
    <property type="evidence" value="ECO:0007669"/>
    <property type="project" value="UniProtKB-KW"/>
</dbReference>
<name>A0A1Y3XWP3_9ACTN</name>
<evidence type="ECO:0000256" key="2">
    <source>
        <dbReference type="ARBA" id="ARBA00022597"/>
    </source>
</evidence>
<feature type="active site" description="Tele-phosphohistidine intermediate" evidence="5">
    <location>
        <position position="76"/>
    </location>
</feature>
<dbReference type="Gene3D" id="1.20.58.80">
    <property type="entry name" value="Phosphotransferase system, lactose/cellobiose-type IIA subunit"/>
    <property type="match status" value="1"/>
</dbReference>
<evidence type="ECO:0000256" key="7">
    <source>
        <dbReference type="PROSITE-ProRule" id="PRU00418"/>
    </source>
</evidence>
<dbReference type="OrthoDB" id="350602at2"/>
<dbReference type="Proteomes" id="UP000195781">
    <property type="component" value="Unassembled WGS sequence"/>
</dbReference>
<accession>A0A1Y3XWP3</accession>
<evidence type="ECO:0000313" key="8">
    <source>
        <dbReference type="EMBL" id="OUN89932.1"/>
    </source>
</evidence>
<dbReference type="InterPro" id="IPR036542">
    <property type="entry name" value="PTS_IIA_lac/cel_sf"/>
</dbReference>
<dbReference type="PANTHER" id="PTHR34382">
    <property type="entry name" value="PTS SYSTEM N,N'-DIACETYLCHITOBIOSE-SPECIFIC EIIA COMPONENT"/>
    <property type="match status" value="1"/>
</dbReference>
<dbReference type="SUPFAM" id="SSF46973">
    <property type="entry name" value="Enzyme IIa from lactose specific PTS, IIa-lac"/>
    <property type="match status" value="1"/>
</dbReference>
<keyword evidence="9" id="KW-1185">Reference proteome</keyword>
<keyword evidence="2" id="KW-0762">Sugar transport</keyword>
<evidence type="ECO:0000256" key="6">
    <source>
        <dbReference type="PIRSR" id="PIRSR000699-2"/>
    </source>
</evidence>
<dbReference type="PROSITE" id="PS51095">
    <property type="entry name" value="PTS_EIIA_TYPE_3"/>
    <property type="match status" value="1"/>
</dbReference>
<keyword evidence="3" id="KW-0808">Transferase</keyword>
<dbReference type="PIRSF" id="PIRSF000699">
    <property type="entry name" value="PTS_IILac_III"/>
    <property type="match status" value="1"/>
</dbReference>
<evidence type="ECO:0000256" key="1">
    <source>
        <dbReference type="ARBA" id="ARBA00022448"/>
    </source>
</evidence>
<reference evidence="9" key="1">
    <citation type="submission" date="2017-04" db="EMBL/GenBank/DDBJ databases">
        <title>Function of individual gut microbiota members based on whole genome sequencing of pure cultures obtained from chicken caecum.</title>
        <authorList>
            <person name="Medvecky M."/>
            <person name="Cejkova D."/>
            <person name="Polansky O."/>
            <person name="Karasova D."/>
            <person name="Kubasova T."/>
            <person name="Cizek A."/>
            <person name="Rychlik I."/>
        </authorList>
    </citation>
    <scope>NUCLEOTIDE SEQUENCE [LARGE SCALE GENOMIC DNA]</scope>
    <source>
        <strain evidence="9">An5</strain>
    </source>
</reference>
<dbReference type="Pfam" id="PF02255">
    <property type="entry name" value="PTS_IIA"/>
    <property type="match status" value="1"/>
</dbReference>
<gene>
    <name evidence="8" type="ORF">B5G02_00830</name>
</gene>
<evidence type="ECO:0000256" key="5">
    <source>
        <dbReference type="PIRSR" id="PIRSR000699-1"/>
    </source>
</evidence>
<dbReference type="RefSeq" id="WP_019239252.1">
    <property type="nucleotide sequence ID" value="NZ_CABKRW010000070.1"/>
</dbReference>
<sequence>MTDEEIVMKLIVPAGEAKARAIEAIAAARTGAFDRADELMAQADKAIVEAHEHQSEEIRRILNGGESDGVSLIMVHGQDHLMNAITTIDLAKQIVALVRERAV</sequence>
<proteinExistence type="predicted"/>
<keyword evidence="6" id="KW-0460">Magnesium</keyword>
<comment type="cofactor">
    <cofactor evidence="6">
        <name>Mg(2+)</name>
        <dbReference type="ChEBI" id="CHEBI:18420"/>
    </cofactor>
    <text evidence="6">Binds 1 Mg(2+) ion per trimer.</text>
</comment>
<keyword evidence="4" id="KW-0598">Phosphotransferase system</keyword>
<keyword evidence="1" id="KW-0813">Transport</keyword>
<dbReference type="PANTHER" id="PTHR34382:SF7">
    <property type="entry name" value="PTS SYSTEM N,N'-DIACETYLCHITOBIOSE-SPECIFIC EIIA COMPONENT"/>
    <property type="match status" value="1"/>
</dbReference>
<evidence type="ECO:0000313" key="9">
    <source>
        <dbReference type="Proteomes" id="UP000195781"/>
    </source>
</evidence>
<keyword evidence="6" id="KW-0479">Metal-binding</keyword>
<dbReference type="GO" id="GO:0009401">
    <property type="term" value="P:phosphoenolpyruvate-dependent sugar phosphotransferase system"/>
    <property type="evidence" value="ECO:0007669"/>
    <property type="project" value="UniProtKB-KW"/>
</dbReference>
<dbReference type="EMBL" id="NFIE01000001">
    <property type="protein sequence ID" value="OUN89932.1"/>
    <property type="molecule type" value="Genomic_DNA"/>
</dbReference>
<protein>
    <submittedName>
        <fullName evidence="8">PTS lactose/cellobiose transporter subunit IIA</fullName>
    </submittedName>
</protein>
<dbReference type="GO" id="GO:0016740">
    <property type="term" value="F:transferase activity"/>
    <property type="evidence" value="ECO:0007669"/>
    <property type="project" value="UniProtKB-KW"/>
</dbReference>
<feature type="binding site" evidence="6">
    <location>
        <position position="79"/>
    </location>
    <ligand>
        <name>Mg(2+)</name>
        <dbReference type="ChEBI" id="CHEBI:18420"/>
        <note>ligand shared between all trimeric partners</note>
    </ligand>
</feature>
<comment type="caution">
    <text evidence="8">The sequence shown here is derived from an EMBL/GenBank/DDBJ whole genome shotgun (WGS) entry which is preliminary data.</text>
</comment>
<dbReference type="AlphaFoldDB" id="A0A1Y3XWP3"/>